<feature type="repeat" description="WD" evidence="6">
    <location>
        <begin position="94"/>
        <end position="135"/>
    </location>
</feature>
<evidence type="ECO:0000256" key="7">
    <source>
        <dbReference type="SAM" id="MobiDB-lite"/>
    </source>
</evidence>
<proteinExistence type="inferred from homology"/>
<dbReference type="GO" id="GO:0005634">
    <property type="term" value="C:nucleus"/>
    <property type="evidence" value="ECO:0007669"/>
    <property type="project" value="TreeGrafter"/>
</dbReference>
<feature type="region of interest" description="Disordered" evidence="7">
    <location>
        <begin position="629"/>
        <end position="671"/>
    </location>
</feature>
<gene>
    <name evidence="8" type="ORF">PYW07_001922</name>
</gene>
<evidence type="ECO:0000256" key="2">
    <source>
        <dbReference type="ARBA" id="ARBA00022574"/>
    </source>
</evidence>
<comment type="caution">
    <text evidence="8">The sequence shown here is derived from an EMBL/GenBank/DDBJ whole genome shotgun (WGS) entry which is preliminary data.</text>
</comment>
<dbReference type="EMBL" id="JARGEI010000013">
    <property type="protein sequence ID" value="KAJ8721147.1"/>
    <property type="molecule type" value="Genomic_DNA"/>
</dbReference>
<dbReference type="PANTHER" id="PTHR22852">
    <property type="entry name" value="LETHAL 2 DENTICLELESS PROTEIN RETINOIC ACID-REGULATED NUCLEAR MATRIX-ASSOCIATED PROTEIN"/>
    <property type="match status" value="1"/>
</dbReference>
<feature type="repeat" description="WD" evidence="6">
    <location>
        <begin position="210"/>
        <end position="251"/>
    </location>
</feature>
<dbReference type="InterPro" id="IPR019775">
    <property type="entry name" value="WD40_repeat_CS"/>
</dbReference>
<dbReference type="Pfam" id="PF00400">
    <property type="entry name" value="WD40"/>
    <property type="match status" value="5"/>
</dbReference>
<evidence type="ECO:0000256" key="5">
    <source>
        <dbReference type="ARBA" id="ARBA00038344"/>
    </source>
</evidence>
<feature type="repeat" description="WD" evidence="6">
    <location>
        <begin position="138"/>
        <end position="173"/>
    </location>
</feature>
<evidence type="ECO:0000313" key="8">
    <source>
        <dbReference type="EMBL" id="KAJ8721147.1"/>
    </source>
</evidence>
<evidence type="ECO:0000256" key="4">
    <source>
        <dbReference type="ARBA" id="ARBA00022786"/>
    </source>
</evidence>
<name>A0AAD8DSK7_MYTSE</name>
<dbReference type="PROSITE" id="PS50294">
    <property type="entry name" value="WD_REPEATS_REGION"/>
    <property type="match status" value="2"/>
</dbReference>
<keyword evidence="4" id="KW-0833">Ubl conjugation pathway</keyword>
<organism evidence="8 9">
    <name type="scientific">Mythimna separata</name>
    <name type="common">Oriental armyworm</name>
    <name type="synonym">Pseudaletia separata</name>
    <dbReference type="NCBI Taxonomy" id="271217"/>
    <lineage>
        <taxon>Eukaryota</taxon>
        <taxon>Metazoa</taxon>
        <taxon>Ecdysozoa</taxon>
        <taxon>Arthropoda</taxon>
        <taxon>Hexapoda</taxon>
        <taxon>Insecta</taxon>
        <taxon>Pterygota</taxon>
        <taxon>Neoptera</taxon>
        <taxon>Endopterygota</taxon>
        <taxon>Lepidoptera</taxon>
        <taxon>Glossata</taxon>
        <taxon>Ditrysia</taxon>
        <taxon>Noctuoidea</taxon>
        <taxon>Noctuidae</taxon>
        <taxon>Noctuinae</taxon>
        <taxon>Hadenini</taxon>
        <taxon>Mythimna</taxon>
    </lineage>
</organism>
<protein>
    <recommendedName>
        <fullName evidence="10">Protein lethal(2)denticleless</fullName>
    </recommendedName>
</protein>
<evidence type="ECO:0000256" key="1">
    <source>
        <dbReference type="ARBA" id="ARBA00004906"/>
    </source>
</evidence>
<comment type="similarity">
    <text evidence="5">Belongs to the WD repeat cdt2 family.</text>
</comment>
<accession>A0AAD8DSK7</accession>
<dbReference type="GO" id="GO:0043161">
    <property type="term" value="P:proteasome-mediated ubiquitin-dependent protein catabolic process"/>
    <property type="evidence" value="ECO:0007669"/>
    <property type="project" value="TreeGrafter"/>
</dbReference>
<dbReference type="AlphaFoldDB" id="A0AAD8DSK7"/>
<dbReference type="InterPro" id="IPR015943">
    <property type="entry name" value="WD40/YVTN_repeat-like_dom_sf"/>
</dbReference>
<keyword evidence="2 6" id="KW-0853">WD repeat</keyword>
<dbReference type="InterPro" id="IPR001680">
    <property type="entry name" value="WD40_rpt"/>
</dbReference>
<dbReference type="GO" id="GO:0007095">
    <property type="term" value="P:mitotic G2 DNA damage checkpoint signaling"/>
    <property type="evidence" value="ECO:0007669"/>
    <property type="project" value="TreeGrafter"/>
</dbReference>
<feature type="region of interest" description="Disordered" evidence="7">
    <location>
        <begin position="548"/>
        <end position="577"/>
    </location>
</feature>
<dbReference type="PROSITE" id="PS50082">
    <property type="entry name" value="WD_REPEATS_2"/>
    <property type="match status" value="4"/>
</dbReference>
<evidence type="ECO:0008006" key="10">
    <source>
        <dbReference type="Google" id="ProtNLM"/>
    </source>
</evidence>
<evidence type="ECO:0000313" key="9">
    <source>
        <dbReference type="Proteomes" id="UP001231518"/>
    </source>
</evidence>
<dbReference type="InterPro" id="IPR051865">
    <property type="entry name" value="WD-repeat_CDT2_adapter"/>
</dbReference>
<feature type="compositionally biased region" description="Polar residues" evidence="7">
    <location>
        <begin position="561"/>
        <end position="577"/>
    </location>
</feature>
<dbReference type="InterPro" id="IPR036322">
    <property type="entry name" value="WD40_repeat_dom_sf"/>
</dbReference>
<sequence length="684" mass="77021">MNDVQCLIDRQIGIYCRLNYDNILKRLVVDRKESFYGLQTASPPSNFDQDPPIFACRFSEAPGYEHILALANEDGRVAIQDTTNVKTASKLQGFQCHNNAVFDLAWQPQHMNFVTVSGDHTACLWDVGDGDPRRVLVFSSHTRSVKTAVFRPHEPSVFATGARDGHILVWDIRANSQPCLVLKPDNCLMNCHSSFNPKTPGSHGKRARIDTHRATSITGLVFQDDDTLISCGECDGNIKVWDLRKNYNIYKREPLPKHSIPYCGSSTKNGYTNLIVDDARVRLYASCMDNVIYCFNISTYNAMPEQRYVGHENSTFYIKTCLSPDSMYLVSGSSDKNAYVWNVKYSTPVVRLEGHWAEVTCAAWCACPGLKLVTCSDDARHKIWRVGREDSELPRVPREDGERPDGELRGRAELVPRADVCLPQWGALDKTPNSLKRKLVTTPGSYSAKRMCPQPSASLRKTKRCLTDLMNASKDADEAEMSIKRLRLDTLPEENEPKLLPAGIKRHGDCLEESPPRKFREKECTDWGYMPRAGSSFMTPTKNYESKNCKMLSPKGMKPLSPTTSHNRSPVQVSPSKLRSITFSTPTKNLPNFVLDGEAPHLRVMSPVKKKDCATDWLTRMSRERRKCDELGDTRAAAPLSPKENVPARRTSLSDRAPASERTPKSSKKSRTLLKYFNVTVKEK</sequence>
<comment type="pathway">
    <text evidence="1">Protein modification; protein ubiquitination.</text>
</comment>
<dbReference type="GO" id="GO:0030674">
    <property type="term" value="F:protein-macromolecule adaptor activity"/>
    <property type="evidence" value="ECO:0007669"/>
    <property type="project" value="TreeGrafter"/>
</dbReference>
<keyword evidence="3" id="KW-0677">Repeat</keyword>
<evidence type="ECO:0000256" key="3">
    <source>
        <dbReference type="ARBA" id="ARBA00022737"/>
    </source>
</evidence>
<dbReference type="PROSITE" id="PS00678">
    <property type="entry name" value="WD_REPEATS_1"/>
    <property type="match status" value="1"/>
</dbReference>
<dbReference type="SUPFAM" id="SSF50978">
    <property type="entry name" value="WD40 repeat-like"/>
    <property type="match status" value="1"/>
</dbReference>
<dbReference type="SMART" id="SM00320">
    <property type="entry name" value="WD40"/>
    <property type="match status" value="5"/>
</dbReference>
<dbReference type="Gene3D" id="2.130.10.10">
    <property type="entry name" value="YVTN repeat-like/Quinoprotein amine dehydrogenase"/>
    <property type="match status" value="2"/>
</dbReference>
<dbReference type="Proteomes" id="UP001231518">
    <property type="component" value="Chromosome 12"/>
</dbReference>
<evidence type="ECO:0000256" key="6">
    <source>
        <dbReference type="PROSITE-ProRule" id="PRU00221"/>
    </source>
</evidence>
<keyword evidence="9" id="KW-1185">Reference proteome</keyword>
<dbReference type="PANTHER" id="PTHR22852:SF0">
    <property type="entry name" value="DENTICLELESS PROTEIN HOMOLOG"/>
    <property type="match status" value="1"/>
</dbReference>
<reference evidence="8" key="1">
    <citation type="submission" date="2023-03" db="EMBL/GenBank/DDBJ databases">
        <title>Chromosome-level genomes of two armyworms, Mythimna separata and Mythimna loreyi, provide insights into the biosynthesis and reception of sex pheromones.</title>
        <authorList>
            <person name="Zhao H."/>
        </authorList>
    </citation>
    <scope>NUCLEOTIDE SEQUENCE</scope>
    <source>
        <strain evidence="8">BeijingLab</strain>
        <tissue evidence="8">Pupa</tissue>
    </source>
</reference>
<feature type="repeat" description="WD" evidence="6">
    <location>
        <begin position="322"/>
        <end position="351"/>
    </location>
</feature>